<evidence type="ECO:0000256" key="1">
    <source>
        <dbReference type="SAM" id="Phobius"/>
    </source>
</evidence>
<evidence type="ECO:0000313" key="3">
    <source>
        <dbReference type="EMBL" id="EID72750.1"/>
    </source>
</evidence>
<keyword evidence="1" id="KW-0812">Transmembrane</keyword>
<protein>
    <recommendedName>
        <fullName evidence="2">CAAX prenyl protease 2/Lysostaphin resistance protein A-like domain-containing protein</fullName>
    </recommendedName>
</protein>
<sequence>MIQSNQLSKPMPLSKTFGVLIGFPIMATLLSLLLLNQNVFTNFGLDFFNTFWILIIIWYLVQIYIVSKILISSGWKWSDIGFTLTKRKTFYFIGGYLLIAFALLVFIELTLANSIIDIEKLNSISSLTPKTTASRVIFILMGLVAGLAEEIVYRGFAIKALESNTINRWIAIVMASIPFIFQHGLKSIDQFWWFLTWGLVFGILFVLLKKLTLIIIIHWLVILSAMLAILQVVQ</sequence>
<keyword evidence="4" id="KW-1185">Reference proteome</keyword>
<feature type="transmembrane region" description="Helical" evidence="1">
    <location>
        <begin position="12"/>
        <end position="35"/>
    </location>
</feature>
<dbReference type="Proteomes" id="UP000005938">
    <property type="component" value="Unassembled WGS sequence"/>
</dbReference>
<dbReference type="STRING" id="946077.W5A_11494"/>
<feature type="transmembrane region" description="Helical" evidence="1">
    <location>
        <begin position="90"/>
        <end position="116"/>
    </location>
</feature>
<dbReference type="GO" id="GO:0004175">
    <property type="term" value="F:endopeptidase activity"/>
    <property type="evidence" value="ECO:0007669"/>
    <property type="project" value="UniProtKB-ARBA"/>
</dbReference>
<keyword evidence="1" id="KW-1133">Transmembrane helix</keyword>
<dbReference type="EMBL" id="AJJU01000034">
    <property type="protein sequence ID" value="EID72750.1"/>
    <property type="molecule type" value="Genomic_DNA"/>
</dbReference>
<reference evidence="3 4" key="1">
    <citation type="journal article" date="2012" name="J. Bacteriol.">
        <title>Genome Sequence of the Halotolerant Bacterium Imtechella halotolerans K1T.</title>
        <authorList>
            <person name="Kumar S."/>
            <person name="Vikram S."/>
            <person name="Subramanian S."/>
            <person name="Raghava G.P."/>
            <person name="Pinnaka A.K."/>
        </authorList>
    </citation>
    <scope>NUCLEOTIDE SEQUENCE [LARGE SCALE GENOMIC DNA]</scope>
    <source>
        <strain evidence="3 4">K1</strain>
    </source>
</reference>
<dbReference type="GO" id="GO:0080120">
    <property type="term" value="P:CAAX-box protein maturation"/>
    <property type="evidence" value="ECO:0007669"/>
    <property type="project" value="UniProtKB-ARBA"/>
</dbReference>
<feature type="transmembrane region" description="Helical" evidence="1">
    <location>
        <begin position="213"/>
        <end position="233"/>
    </location>
</feature>
<organism evidence="3 4">
    <name type="scientific">Imtechella halotolerans K1</name>
    <dbReference type="NCBI Taxonomy" id="946077"/>
    <lineage>
        <taxon>Bacteria</taxon>
        <taxon>Pseudomonadati</taxon>
        <taxon>Bacteroidota</taxon>
        <taxon>Flavobacteriia</taxon>
        <taxon>Flavobacteriales</taxon>
        <taxon>Flavobacteriaceae</taxon>
        <taxon>Imtechella</taxon>
    </lineage>
</organism>
<feature type="transmembrane region" description="Helical" evidence="1">
    <location>
        <begin position="136"/>
        <end position="153"/>
    </location>
</feature>
<feature type="domain" description="CAAX prenyl protease 2/Lysostaphin resistance protein A-like" evidence="2">
    <location>
        <begin position="135"/>
        <end position="221"/>
    </location>
</feature>
<comment type="caution">
    <text evidence="3">The sequence shown here is derived from an EMBL/GenBank/DDBJ whole genome shotgun (WGS) entry which is preliminary data.</text>
</comment>
<dbReference type="RefSeq" id="WP_008240777.1">
    <property type="nucleotide sequence ID" value="NZ_AJJU01000034.1"/>
</dbReference>
<accession>I0W8N4</accession>
<name>I0W8N4_9FLAO</name>
<dbReference type="AlphaFoldDB" id="I0W8N4"/>
<evidence type="ECO:0000313" key="4">
    <source>
        <dbReference type="Proteomes" id="UP000005938"/>
    </source>
</evidence>
<evidence type="ECO:0000259" key="2">
    <source>
        <dbReference type="Pfam" id="PF02517"/>
    </source>
</evidence>
<feature type="transmembrane region" description="Helical" evidence="1">
    <location>
        <begin position="47"/>
        <end position="70"/>
    </location>
</feature>
<keyword evidence="1" id="KW-0472">Membrane</keyword>
<gene>
    <name evidence="3" type="ORF">W5A_11494</name>
</gene>
<dbReference type="InterPro" id="IPR003675">
    <property type="entry name" value="Rce1/LyrA-like_dom"/>
</dbReference>
<dbReference type="eggNOG" id="ENOG5033TH1">
    <property type="taxonomic scope" value="Bacteria"/>
</dbReference>
<proteinExistence type="predicted"/>
<dbReference type="Pfam" id="PF02517">
    <property type="entry name" value="Rce1-like"/>
    <property type="match status" value="1"/>
</dbReference>
<feature type="transmembrane region" description="Helical" evidence="1">
    <location>
        <begin position="191"/>
        <end position="208"/>
    </location>
</feature>
<feature type="transmembrane region" description="Helical" evidence="1">
    <location>
        <begin position="165"/>
        <end position="185"/>
    </location>
</feature>